<keyword evidence="4" id="KW-0630">Potassium</keyword>
<evidence type="ECO:0000259" key="9">
    <source>
        <dbReference type="Pfam" id="PF02803"/>
    </source>
</evidence>
<evidence type="ECO:0000256" key="6">
    <source>
        <dbReference type="PIRSR" id="PIRSR000429-1"/>
    </source>
</evidence>
<dbReference type="EMBL" id="JAMWBK010000002">
    <property type="protein sequence ID" value="KAJ8908027.1"/>
    <property type="molecule type" value="Genomic_DNA"/>
</dbReference>
<evidence type="ECO:0000256" key="7">
    <source>
        <dbReference type="RuleBase" id="RU003557"/>
    </source>
</evidence>
<evidence type="ECO:0000259" key="8">
    <source>
        <dbReference type="Pfam" id="PF00108"/>
    </source>
</evidence>
<evidence type="ECO:0000313" key="10">
    <source>
        <dbReference type="EMBL" id="KAJ8908027.1"/>
    </source>
</evidence>
<comment type="similarity">
    <text evidence="1 7">Belongs to the thiolase-like superfamily. Thiolase family.</text>
</comment>
<dbReference type="PANTHER" id="PTHR18919">
    <property type="entry name" value="ACETYL-COA C-ACYLTRANSFERASE"/>
    <property type="match status" value="1"/>
</dbReference>
<evidence type="ECO:0000256" key="4">
    <source>
        <dbReference type="ARBA" id="ARBA00022958"/>
    </source>
</evidence>
<dbReference type="InterPro" id="IPR020616">
    <property type="entry name" value="Thiolase_N"/>
</dbReference>
<dbReference type="InterPro" id="IPR016039">
    <property type="entry name" value="Thiolase-like"/>
</dbReference>
<keyword evidence="5 7" id="KW-0012">Acyltransferase</keyword>
<evidence type="ECO:0000313" key="11">
    <source>
        <dbReference type="Proteomes" id="UP001157974"/>
    </source>
</evidence>
<dbReference type="GO" id="GO:0006635">
    <property type="term" value="P:fatty acid beta-oxidation"/>
    <property type="evidence" value="ECO:0007669"/>
    <property type="project" value="TreeGrafter"/>
</dbReference>
<dbReference type="Pfam" id="PF02803">
    <property type="entry name" value="Thiolase_C"/>
    <property type="match status" value="1"/>
</dbReference>
<evidence type="ECO:0000256" key="3">
    <source>
        <dbReference type="ARBA" id="ARBA00022723"/>
    </source>
</evidence>
<feature type="active site" description="Proton acceptor" evidence="6">
    <location>
        <position position="396"/>
    </location>
</feature>
<comment type="caution">
    <text evidence="10">The sequence shown here is derived from an EMBL/GenBank/DDBJ whole genome shotgun (WGS) entry which is preliminary data.</text>
</comment>
<dbReference type="GO" id="GO:0003985">
    <property type="term" value="F:acetyl-CoA C-acetyltransferase activity"/>
    <property type="evidence" value="ECO:0007669"/>
    <property type="project" value="TreeGrafter"/>
</dbReference>
<keyword evidence="11" id="KW-1185">Reference proteome</keyword>
<sequence length="411" mass="42660">MSVLSRCVPRRGLCAASGKKTPLPQPVYIVGSARTPMGSYGGALKNLSATDLGSIAVKEAISRSRVRATSIEELIMGNVLSAGLGQAPARTVCLSSGLAETTTCTTVNKVCSSGLKAITMAAQSVGLGLVDLAVAGGMESMSRVPYYNVHMRFDKRETFVRGDLEDGMIRDGLWDSKLDVHMGSIADKLARDSGISREDLDGVAASSYSKAARALSNQSFKEVVPIDGVLDVDEEIARVSLVEKLPNLKPAFAEDGLITAGNSSTISDGAAAVVLASERAVESQDLKPLAKIVSYADAEVHPQQFPIAPTKAIPLALERADMQLSDVGLFEINEAFASVIVDSVRKLNLNAARVNVYGGAIAMGHPIGASGARILTTLISGLHGTNTSSVGVAAICNGGGGSTAVVMTKDV</sequence>
<evidence type="ECO:0000256" key="5">
    <source>
        <dbReference type="ARBA" id="ARBA00023315"/>
    </source>
</evidence>
<dbReference type="Pfam" id="PF00108">
    <property type="entry name" value="Thiolase_N"/>
    <property type="match status" value="1"/>
</dbReference>
<dbReference type="InterPro" id="IPR020615">
    <property type="entry name" value="Thiolase_acyl_enz_int_AS"/>
</dbReference>
<dbReference type="Proteomes" id="UP001157974">
    <property type="component" value="Unassembled WGS sequence"/>
</dbReference>
<dbReference type="GO" id="GO:0005739">
    <property type="term" value="C:mitochondrion"/>
    <property type="evidence" value="ECO:0007669"/>
    <property type="project" value="TreeGrafter"/>
</dbReference>
<dbReference type="PIRSF" id="PIRSF000429">
    <property type="entry name" value="Ac-CoA_Ac_transf"/>
    <property type="match status" value="1"/>
</dbReference>
<dbReference type="AlphaFoldDB" id="A0AAV8V334"/>
<dbReference type="PROSITE" id="PS00737">
    <property type="entry name" value="THIOLASE_2"/>
    <property type="match status" value="1"/>
</dbReference>
<evidence type="ECO:0000256" key="1">
    <source>
        <dbReference type="ARBA" id="ARBA00010982"/>
    </source>
</evidence>
<keyword evidence="2 7" id="KW-0808">Transferase</keyword>
<dbReference type="SUPFAM" id="SSF53901">
    <property type="entry name" value="Thiolase-like"/>
    <property type="match status" value="2"/>
</dbReference>
<evidence type="ECO:0008006" key="12">
    <source>
        <dbReference type="Google" id="ProtNLM"/>
    </source>
</evidence>
<accession>A0AAV8V334</accession>
<dbReference type="GO" id="GO:0046872">
    <property type="term" value="F:metal ion binding"/>
    <property type="evidence" value="ECO:0007669"/>
    <property type="project" value="UniProtKB-KW"/>
</dbReference>
<dbReference type="InterPro" id="IPR020613">
    <property type="entry name" value="Thiolase_CS"/>
</dbReference>
<proteinExistence type="inferred from homology"/>
<dbReference type="CDD" id="cd00751">
    <property type="entry name" value="thiolase"/>
    <property type="match status" value="1"/>
</dbReference>
<feature type="active site" description="Proton acceptor" evidence="6">
    <location>
        <position position="365"/>
    </location>
</feature>
<name>A0AAV8V334_9RHOD</name>
<dbReference type="NCBIfam" id="TIGR01930">
    <property type="entry name" value="AcCoA-C-Actrans"/>
    <property type="match status" value="1"/>
</dbReference>
<reference evidence="10 11" key="1">
    <citation type="journal article" date="2023" name="Nat. Commun.">
        <title>Origin of minicircular mitochondrial genomes in red algae.</title>
        <authorList>
            <person name="Lee Y."/>
            <person name="Cho C.H."/>
            <person name="Lee Y.M."/>
            <person name="Park S.I."/>
            <person name="Yang J.H."/>
            <person name="West J.A."/>
            <person name="Bhattacharya D."/>
            <person name="Yoon H.S."/>
        </authorList>
    </citation>
    <scope>NUCLEOTIDE SEQUENCE [LARGE SCALE GENOMIC DNA]</scope>
    <source>
        <strain evidence="10 11">CCMP1338</strain>
        <tissue evidence="10">Whole cell</tissue>
    </source>
</reference>
<feature type="domain" description="Thiolase N-terminal" evidence="8">
    <location>
        <begin position="27"/>
        <end position="278"/>
    </location>
</feature>
<dbReference type="InterPro" id="IPR002155">
    <property type="entry name" value="Thiolase"/>
</dbReference>
<feature type="active site" description="Acyl-thioester intermediate" evidence="6">
    <location>
        <position position="111"/>
    </location>
</feature>
<dbReference type="Gene3D" id="3.40.47.10">
    <property type="match status" value="2"/>
</dbReference>
<organism evidence="10 11">
    <name type="scientific">Rhodosorus marinus</name>
    <dbReference type="NCBI Taxonomy" id="101924"/>
    <lineage>
        <taxon>Eukaryota</taxon>
        <taxon>Rhodophyta</taxon>
        <taxon>Stylonematophyceae</taxon>
        <taxon>Stylonematales</taxon>
        <taxon>Stylonemataceae</taxon>
        <taxon>Rhodosorus</taxon>
    </lineage>
</organism>
<protein>
    <recommendedName>
        <fullName evidence="12">Acetyl-CoA acetyltransferase</fullName>
    </recommendedName>
</protein>
<dbReference type="PROSITE" id="PS00098">
    <property type="entry name" value="THIOLASE_1"/>
    <property type="match status" value="1"/>
</dbReference>
<gene>
    <name evidence="10" type="ORF">NDN08_008124</name>
</gene>
<dbReference type="PANTHER" id="PTHR18919:SF156">
    <property type="entry name" value="ACETYL-COA ACETYLTRANSFERASE, MITOCHONDRIAL"/>
    <property type="match status" value="1"/>
</dbReference>
<feature type="domain" description="Thiolase C-terminal" evidence="9">
    <location>
        <begin position="286"/>
        <end position="408"/>
    </location>
</feature>
<evidence type="ECO:0000256" key="2">
    <source>
        <dbReference type="ARBA" id="ARBA00022679"/>
    </source>
</evidence>
<keyword evidence="3" id="KW-0479">Metal-binding</keyword>
<dbReference type="InterPro" id="IPR020617">
    <property type="entry name" value="Thiolase_C"/>
</dbReference>